<protein>
    <submittedName>
        <fullName evidence="1">Uncharacterized protein</fullName>
    </submittedName>
</protein>
<keyword evidence="2" id="KW-1185">Reference proteome</keyword>
<dbReference type="Proteomes" id="UP000053841">
    <property type="component" value="Unassembled WGS sequence"/>
</dbReference>
<feature type="non-terminal residue" evidence="1">
    <location>
        <position position="68"/>
    </location>
</feature>
<feature type="non-terminal residue" evidence="1">
    <location>
        <position position="1"/>
    </location>
</feature>
<dbReference type="eggNOG" id="ENOG502RWQ5">
    <property type="taxonomic scope" value="Eukaryota"/>
</dbReference>
<proteinExistence type="predicted"/>
<dbReference type="GeneID" id="19150738"/>
<dbReference type="EMBL" id="KI964567">
    <property type="protein sequence ID" value="EUC36019.1"/>
    <property type="molecule type" value="Genomic_DNA"/>
</dbReference>
<evidence type="ECO:0000313" key="1">
    <source>
        <dbReference type="EMBL" id="EUC36019.1"/>
    </source>
</evidence>
<reference evidence="1 2" key="1">
    <citation type="journal article" date="2013" name="PLoS Genet.">
        <title>Comparative genome structure, secondary metabolite, and effector coding capacity across Cochliobolus pathogens.</title>
        <authorList>
            <person name="Condon B.J."/>
            <person name="Leng Y."/>
            <person name="Wu D."/>
            <person name="Bushley K.E."/>
            <person name="Ohm R.A."/>
            <person name="Otillar R."/>
            <person name="Martin J."/>
            <person name="Schackwitz W."/>
            <person name="Grimwood J."/>
            <person name="MohdZainudin N."/>
            <person name="Xue C."/>
            <person name="Wang R."/>
            <person name="Manning V.A."/>
            <person name="Dhillon B."/>
            <person name="Tu Z.J."/>
            <person name="Steffenson B.J."/>
            <person name="Salamov A."/>
            <person name="Sun H."/>
            <person name="Lowry S."/>
            <person name="LaButti K."/>
            <person name="Han J."/>
            <person name="Copeland A."/>
            <person name="Lindquist E."/>
            <person name="Barry K."/>
            <person name="Schmutz J."/>
            <person name="Baker S.E."/>
            <person name="Ciuffetti L.M."/>
            <person name="Grigoriev I.V."/>
            <person name="Zhong S."/>
            <person name="Turgeon B.G."/>
        </authorList>
    </citation>
    <scope>NUCLEOTIDE SEQUENCE [LARGE SCALE GENOMIC DNA]</scope>
    <source>
        <strain evidence="1 2">26-R-13</strain>
    </source>
</reference>
<dbReference type="AlphaFoldDB" id="W6YK62"/>
<organism evidence="1 2">
    <name type="scientific">Cochliobolus carbonum (strain 26-R-13)</name>
    <name type="common">Maize leaf spot fungus</name>
    <name type="synonym">Bipolaris zeicola</name>
    <dbReference type="NCBI Taxonomy" id="930089"/>
    <lineage>
        <taxon>Eukaryota</taxon>
        <taxon>Fungi</taxon>
        <taxon>Dikarya</taxon>
        <taxon>Ascomycota</taxon>
        <taxon>Pezizomycotina</taxon>
        <taxon>Dothideomycetes</taxon>
        <taxon>Pleosporomycetidae</taxon>
        <taxon>Pleosporales</taxon>
        <taxon>Pleosporineae</taxon>
        <taxon>Pleosporaceae</taxon>
        <taxon>Bipolaris</taxon>
    </lineage>
</organism>
<dbReference type="OrthoDB" id="3800804at2759"/>
<dbReference type="KEGG" id="bze:COCCADRAFT_72634"/>
<accession>W6YK62</accession>
<dbReference type="RefSeq" id="XP_007709741.1">
    <property type="nucleotide sequence ID" value="XM_007711551.1"/>
</dbReference>
<sequence length="68" mass="7364">NMLLDRAIDPADMNPTQLSILSVLKTAIPSGTSIPMPTGTSEPDWYKNLPDDVKSLLPQFYPATTTSS</sequence>
<evidence type="ECO:0000313" key="2">
    <source>
        <dbReference type="Proteomes" id="UP000053841"/>
    </source>
</evidence>
<name>W6YK62_COCC2</name>
<dbReference type="HOGENOM" id="CLU_2800831_0_0_1"/>
<gene>
    <name evidence="1" type="ORF">COCCADRAFT_72634</name>
</gene>